<organism evidence="2 3">
    <name type="scientific">Mikania micrantha</name>
    <name type="common">bitter vine</name>
    <dbReference type="NCBI Taxonomy" id="192012"/>
    <lineage>
        <taxon>Eukaryota</taxon>
        <taxon>Viridiplantae</taxon>
        <taxon>Streptophyta</taxon>
        <taxon>Embryophyta</taxon>
        <taxon>Tracheophyta</taxon>
        <taxon>Spermatophyta</taxon>
        <taxon>Magnoliopsida</taxon>
        <taxon>eudicotyledons</taxon>
        <taxon>Gunneridae</taxon>
        <taxon>Pentapetalae</taxon>
        <taxon>asterids</taxon>
        <taxon>campanulids</taxon>
        <taxon>Asterales</taxon>
        <taxon>Asteraceae</taxon>
        <taxon>Asteroideae</taxon>
        <taxon>Heliantheae alliance</taxon>
        <taxon>Eupatorieae</taxon>
        <taxon>Mikania</taxon>
    </lineage>
</organism>
<dbReference type="AlphaFoldDB" id="A0A5N6LG02"/>
<proteinExistence type="predicted"/>
<comment type="caution">
    <text evidence="2">The sequence shown here is derived from an EMBL/GenBank/DDBJ whole genome shotgun (WGS) entry which is preliminary data.</text>
</comment>
<evidence type="ECO:0000313" key="2">
    <source>
        <dbReference type="EMBL" id="KAD1287144.1"/>
    </source>
</evidence>
<keyword evidence="3" id="KW-1185">Reference proteome</keyword>
<sequence length="171" mass="18603">MRGKIVISSSSSLLLLLLLLPFLGFPENNSSSLKDPVTVLTATNSILRSSDAPPPATPTMLSATTLVTVHLCRRPNQISDIRNSQIDGHKSGELPVFTCEEESRCAKVPNPAKVPRWWQWWSGTEAKRTMRCEGDSTAEEELTRVGGTSCVKESSLAIGVLGLVDSRELIL</sequence>
<evidence type="ECO:0000313" key="3">
    <source>
        <dbReference type="Proteomes" id="UP000326396"/>
    </source>
</evidence>
<reference evidence="2 3" key="1">
    <citation type="submission" date="2019-05" db="EMBL/GenBank/DDBJ databases">
        <title>Mikania micrantha, genome provides insights into the molecular mechanism of rapid growth.</title>
        <authorList>
            <person name="Liu B."/>
        </authorList>
    </citation>
    <scope>NUCLEOTIDE SEQUENCE [LARGE SCALE GENOMIC DNA]</scope>
    <source>
        <strain evidence="2">NLD-2019</strain>
        <tissue evidence="2">Leaf</tissue>
    </source>
</reference>
<name>A0A5N6LG02_9ASTR</name>
<evidence type="ECO:0000256" key="1">
    <source>
        <dbReference type="SAM" id="SignalP"/>
    </source>
</evidence>
<feature type="signal peptide" evidence="1">
    <location>
        <begin position="1"/>
        <end position="26"/>
    </location>
</feature>
<gene>
    <name evidence="2" type="ORF">E3N88_43052</name>
</gene>
<protein>
    <submittedName>
        <fullName evidence="2">Uncharacterized protein</fullName>
    </submittedName>
</protein>
<keyword evidence="1" id="KW-0732">Signal</keyword>
<dbReference type="EMBL" id="SZYD01000896">
    <property type="protein sequence ID" value="KAD1287144.1"/>
    <property type="molecule type" value="Genomic_DNA"/>
</dbReference>
<accession>A0A5N6LG02</accession>
<dbReference type="Proteomes" id="UP000326396">
    <property type="component" value="Unassembled WGS sequence"/>
</dbReference>
<feature type="chain" id="PRO_5024466350" evidence="1">
    <location>
        <begin position="27"/>
        <end position="171"/>
    </location>
</feature>